<dbReference type="InterPro" id="IPR012296">
    <property type="entry name" value="Nuclease_put_TT1808"/>
</dbReference>
<dbReference type="EMBL" id="JAZBJZ010000095">
    <property type="protein sequence ID" value="MEE3718817.1"/>
    <property type="molecule type" value="Genomic_DNA"/>
</dbReference>
<sequence>MMTQTITKLTLQEFLALPEGDVTCELINGEAVPKMSPKRFHASLQAELLAILRAWCAGDGFVYPEWAIALQRNGEDWCPVPDLTYISANRLPPDVGNEACPVPPELAIEIMSEGQAFKQFIEKAADYLNAGVDRVWIVDPVSRSITVFFGDRPPQTYTGSTPLTDWMFANLELTALQVFQQAGI</sequence>
<accession>A0AAW9Q0M0</accession>
<keyword evidence="2" id="KW-0255">Endonuclease</keyword>
<dbReference type="Proteomes" id="UP001333818">
    <property type="component" value="Unassembled WGS sequence"/>
</dbReference>
<feature type="domain" description="Putative restriction endonuclease" evidence="1">
    <location>
        <begin position="11"/>
        <end position="156"/>
    </location>
</feature>
<dbReference type="PANTHER" id="PTHR34107">
    <property type="entry name" value="SLL0198 PROTEIN-RELATED"/>
    <property type="match status" value="1"/>
</dbReference>
<keyword evidence="2" id="KW-0540">Nuclease</keyword>
<dbReference type="CDD" id="cd06260">
    <property type="entry name" value="DUF820-like"/>
    <property type="match status" value="1"/>
</dbReference>
<dbReference type="PANTHER" id="PTHR34107:SF1">
    <property type="entry name" value="SLL0198 PROTEIN"/>
    <property type="match status" value="1"/>
</dbReference>
<name>A0AAW9Q0M0_9CYAN</name>
<dbReference type="Gene3D" id="3.90.1570.10">
    <property type="entry name" value="tt1808, chain A"/>
    <property type="match status" value="1"/>
</dbReference>
<evidence type="ECO:0000313" key="3">
    <source>
        <dbReference type="Proteomes" id="UP001333818"/>
    </source>
</evidence>
<dbReference type="GO" id="GO:0004519">
    <property type="term" value="F:endonuclease activity"/>
    <property type="evidence" value="ECO:0007669"/>
    <property type="project" value="UniProtKB-KW"/>
</dbReference>
<organism evidence="2 3">
    <name type="scientific">Tumidithrix elongata BACA0141</name>
    <dbReference type="NCBI Taxonomy" id="2716417"/>
    <lineage>
        <taxon>Bacteria</taxon>
        <taxon>Bacillati</taxon>
        <taxon>Cyanobacteriota</taxon>
        <taxon>Cyanophyceae</taxon>
        <taxon>Pseudanabaenales</taxon>
        <taxon>Pseudanabaenaceae</taxon>
        <taxon>Tumidithrix</taxon>
        <taxon>Tumidithrix elongata</taxon>
    </lineage>
</organism>
<dbReference type="Pfam" id="PF05685">
    <property type="entry name" value="Uma2"/>
    <property type="match status" value="1"/>
</dbReference>
<dbReference type="SUPFAM" id="SSF52980">
    <property type="entry name" value="Restriction endonuclease-like"/>
    <property type="match status" value="1"/>
</dbReference>
<dbReference type="AlphaFoldDB" id="A0AAW9Q0M0"/>
<protein>
    <submittedName>
        <fullName evidence="2">Uma2 family endonuclease</fullName>
    </submittedName>
</protein>
<comment type="caution">
    <text evidence="2">The sequence shown here is derived from an EMBL/GenBank/DDBJ whole genome shotgun (WGS) entry which is preliminary data.</text>
</comment>
<evidence type="ECO:0000313" key="2">
    <source>
        <dbReference type="EMBL" id="MEE3718817.1"/>
    </source>
</evidence>
<dbReference type="InterPro" id="IPR011335">
    <property type="entry name" value="Restrct_endonuc-II-like"/>
</dbReference>
<keyword evidence="3" id="KW-1185">Reference proteome</keyword>
<proteinExistence type="predicted"/>
<keyword evidence="2" id="KW-0378">Hydrolase</keyword>
<dbReference type="InterPro" id="IPR008538">
    <property type="entry name" value="Uma2"/>
</dbReference>
<gene>
    <name evidence="2" type="ORF">V2H45_18905</name>
</gene>
<reference evidence="2" key="1">
    <citation type="submission" date="2024-01" db="EMBL/GenBank/DDBJ databases">
        <title>Bank of Algae and Cyanobacteria of the Azores (BACA) strain genomes.</title>
        <authorList>
            <person name="Luz R."/>
            <person name="Cordeiro R."/>
            <person name="Fonseca A."/>
            <person name="Goncalves V."/>
        </authorList>
    </citation>
    <scope>NUCLEOTIDE SEQUENCE</scope>
    <source>
        <strain evidence="2">BACA0141</strain>
    </source>
</reference>
<evidence type="ECO:0000259" key="1">
    <source>
        <dbReference type="Pfam" id="PF05685"/>
    </source>
</evidence>